<comment type="catalytic activity">
    <reaction evidence="8">
        <text>a 2'-deoxyribonucleoside 5'-triphosphate + H2O = a 2'-deoxyribonucleoside 5'-phosphate + diphosphate + H(+)</text>
        <dbReference type="Rhea" id="RHEA:44644"/>
        <dbReference type="ChEBI" id="CHEBI:15377"/>
        <dbReference type="ChEBI" id="CHEBI:15378"/>
        <dbReference type="ChEBI" id="CHEBI:33019"/>
        <dbReference type="ChEBI" id="CHEBI:61560"/>
        <dbReference type="ChEBI" id="CHEBI:65317"/>
        <dbReference type="EC" id="3.6.1.9"/>
    </reaction>
</comment>
<feature type="domain" description="Nudix hydrolase" evidence="16">
    <location>
        <begin position="10"/>
        <end position="145"/>
    </location>
</feature>
<dbReference type="FunFam" id="3.90.79.10:FF:000034">
    <property type="entry name" value="Nucleotide triphosphate diphosphatase NUDT15"/>
    <property type="match status" value="1"/>
</dbReference>
<comment type="function">
    <text evidence="10">May catalyze the hydrolysis of nucleoside triphosphates including dGTP, dTTP, dCTP, their oxidized forms like 8-oxo-dGTP and the prodrug thiopurine derivatives 6-thio-dGTP and 6-thio-GTP. Could also catalyze the hydrolysis of some nucleoside diphosphate derivatives. Hydrolyzes oxidized nucleosides triphosphates like 8-oxo-dGTP in vitro, but the specificity and efficiency towards these substrates are low. Therefore, the potential in vivo sanitizing role of this enzyme, that would consist in removing oxidatively damaged forms of nucleosides to prevent their incorporation into DNA, is unclear. Through the hydrolysis of thioguanosine triphosphates may participate in the catabolism of thiopurine drugs. May also have a role in DNA synthesis and cell cycle progression by stabilizing PCNA. Exhibits decapping activity towards dpCoA-capped RNAs in vitro.</text>
</comment>
<evidence type="ECO:0000256" key="6">
    <source>
        <dbReference type="ARBA" id="ARBA00022842"/>
    </source>
</evidence>
<evidence type="ECO:0000256" key="5">
    <source>
        <dbReference type="ARBA" id="ARBA00022801"/>
    </source>
</evidence>
<evidence type="ECO:0000256" key="11">
    <source>
        <dbReference type="ARBA" id="ARBA00062087"/>
    </source>
</evidence>
<proteinExistence type="inferred from homology"/>
<evidence type="ECO:0000256" key="12">
    <source>
        <dbReference type="ARBA" id="ARBA00070687"/>
    </source>
</evidence>
<comment type="subunit">
    <text evidence="11">Homodimer. Interacts with PCNA; interaction is disrupted in response to UV irradiation.</text>
</comment>
<evidence type="ECO:0000256" key="9">
    <source>
        <dbReference type="ARBA" id="ARBA00036800"/>
    </source>
</evidence>
<evidence type="ECO:0000256" key="13">
    <source>
        <dbReference type="ARBA" id="ARBA00076736"/>
    </source>
</evidence>
<dbReference type="GO" id="GO:0008413">
    <property type="term" value="F:8-oxo-7,8-dihydroguanosine triphosphate pyrophosphatase activity"/>
    <property type="evidence" value="ECO:0007669"/>
    <property type="project" value="UniProtKB-ARBA"/>
</dbReference>
<dbReference type="InterPro" id="IPR020476">
    <property type="entry name" value="Nudix_hydrolase"/>
</dbReference>
<name>A0AAN9GP19_9CAEN</name>
<reference evidence="17 18" key="1">
    <citation type="submission" date="2024-02" db="EMBL/GenBank/DDBJ databases">
        <title>Chromosome-scale genome assembly of the rough periwinkle Littorina saxatilis.</title>
        <authorList>
            <person name="De Jode A."/>
            <person name="Faria R."/>
            <person name="Formenti G."/>
            <person name="Sims Y."/>
            <person name="Smith T.P."/>
            <person name="Tracey A."/>
            <person name="Wood J.M.D."/>
            <person name="Zagrodzka Z.B."/>
            <person name="Johannesson K."/>
            <person name="Butlin R.K."/>
            <person name="Leder E.H."/>
        </authorList>
    </citation>
    <scope>NUCLEOTIDE SEQUENCE [LARGE SCALE GENOMIC DNA]</scope>
    <source>
        <strain evidence="17">Snail1</strain>
        <tissue evidence="17">Muscle</tissue>
    </source>
</reference>
<evidence type="ECO:0000256" key="8">
    <source>
        <dbReference type="ARBA" id="ARBA00036546"/>
    </source>
</evidence>
<organism evidence="17 18">
    <name type="scientific">Littorina saxatilis</name>
    <dbReference type="NCBI Taxonomy" id="31220"/>
    <lineage>
        <taxon>Eukaryota</taxon>
        <taxon>Metazoa</taxon>
        <taxon>Spiralia</taxon>
        <taxon>Lophotrochozoa</taxon>
        <taxon>Mollusca</taxon>
        <taxon>Gastropoda</taxon>
        <taxon>Caenogastropoda</taxon>
        <taxon>Littorinimorpha</taxon>
        <taxon>Littorinoidea</taxon>
        <taxon>Littorinidae</taxon>
        <taxon>Littorina</taxon>
    </lineage>
</organism>
<protein>
    <recommendedName>
        <fullName evidence="12">Nucleotide triphosphate diphosphatase NUDT15</fullName>
    </recommendedName>
    <alternativeName>
        <fullName evidence="13">MutT homolog 2</fullName>
    </alternativeName>
    <alternativeName>
        <fullName evidence="15">Nucleoside diphosphate-linked moiety X motif 15</fullName>
    </alternativeName>
    <alternativeName>
        <fullName evidence="14">Nucleoside diphosphate-linked to another moiety X hydrolase 15</fullName>
    </alternativeName>
</protein>
<dbReference type="GO" id="GO:0005829">
    <property type="term" value="C:cytosol"/>
    <property type="evidence" value="ECO:0007669"/>
    <property type="project" value="TreeGrafter"/>
</dbReference>
<keyword evidence="5" id="KW-0378">Hydrolase</keyword>
<evidence type="ECO:0000313" key="17">
    <source>
        <dbReference type="EMBL" id="KAK7115847.1"/>
    </source>
</evidence>
<dbReference type="Proteomes" id="UP001374579">
    <property type="component" value="Unassembled WGS sequence"/>
</dbReference>
<comment type="catalytic activity">
    <reaction evidence="9">
        <text>a ribonucleoside 5'-triphosphate + H2O = a ribonucleoside 5'-phosphate + diphosphate + H(+)</text>
        <dbReference type="Rhea" id="RHEA:23996"/>
        <dbReference type="ChEBI" id="CHEBI:15377"/>
        <dbReference type="ChEBI" id="CHEBI:15378"/>
        <dbReference type="ChEBI" id="CHEBI:33019"/>
        <dbReference type="ChEBI" id="CHEBI:58043"/>
        <dbReference type="ChEBI" id="CHEBI:61557"/>
        <dbReference type="EC" id="3.6.1.9"/>
    </reaction>
</comment>
<comment type="caution">
    <text evidence="17">The sequence shown here is derived from an EMBL/GenBank/DDBJ whole genome shotgun (WGS) entry which is preliminary data.</text>
</comment>
<keyword evidence="4" id="KW-0479">Metal-binding</keyword>
<dbReference type="GO" id="GO:0046872">
    <property type="term" value="F:metal ion binding"/>
    <property type="evidence" value="ECO:0007669"/>
    <property type="project" value="UniProtKB-KW"/>
</dbReference>
<evidence type="ECO:0000256" key="15">
    <source>
        <dbReference type="ARBA" id="ARBA00080476"/>
    </source>
</evidence>
<dbReference type="GO" id="GO:0006203">
    <property type="term" value="P:dGTP catabolic process"/>
    <property type="evidence" value="ECO:0007669"/>
    <property type="project" value="TreeGrafter"/>
</dbReference>
<evidence type="ECO:0000256" key="14">
    <source>
        <dbReference type="ARBA" id="ARBA00077398"/>
    </source>
</evidence>
<evidence type="ECO:0000256" key="4">
    <source>
        <dbReference type="ARBA" id="ARBA00022723"/>
    </source>
</evidence>
<evidence type="ECO:0000256" key="7">
    <source>
        <dbReference type="ARBA" id="ARBA00023211"/>
    </source>
</evidence>
<comment type="similarity">
    <text evidence="3">Belongs to the Nudix hydrolase family.</text>
</comment>
<dbReference type="Pfam" id="PF00293">
    <property type="entry name" value="NUDIX"/>
    <property type="match status" value="1"/>
</dbReference>
<sequence>MATCLLRRERPKVGVGVFVLSVDHPNCVLVGRRKGPNGDGKYGLPGGHLEFGESWEECGLRELEEETGLRLTGVRFSTVVNAIVPEENYHYITLIVQGYVDKQHMAEPSNLEPDKCEGWQWIDWDRFLPYEDLFEPLRLAREQGYSPFLQQKPAT</sequence>
<dbReference type="SUPFAM" id="SSF55811">
    <property type="entry name" value="Nudix"/>
    <property type="match status" value="1"/>
</dbReference>
<evidence type="ECO:0000259" key="16">
    <source>
        <dbReference type="PROSITE" id="PS51462"/>
    </source>
</evidence>
<accession>A0AAN9GP19</accession>
<evidence type="ECO:0000256" key="2">
    <source>
        <dbReference type="ARBA" id="ARBA00001946"/>
    </source>
</evidence>
<dbReference type="PANTHER" id="PTHR16099:SF5">
    <property type="entry name" value="NUCLEOTIDE TRIPHOSPHATE DIPHOSPHATASE NUDT15"/>
    <property type="match status" value="1"/>
</dbReference>
<keyword evidence="6" id="KW-0460">Magnesium</keyword>
<dbReference type="GO" id="GO:0006950">
    <property type="term" value="P:response to stress"/>
    <property type="evidence" value="ECO:0007669"/>
    <property type="project" value="UniProtKB-ARBA"/>
</dbReference>
<comment type="cofactor">
    <cofactor evidence="1">
        <name>Mn(2+)</name>
        <dbReference type="ChEBI" id="CHEBI:29035"/>
    </cofactor>
</comment>
<evidence type="ECO:0000313" key="18">
    <source>
        <dbReference type="Proteomes" id="UP001374579"/>
    </source>
</evidence>
<dbReference type="CDD" id="cd04678">
    <property type="entry name" value="NUDIX_MTH2_Nudt15"/>
    <property type="match status" value="1"/>
</dbReference>
<evidence type="ECO:0000256" key="3">
    <source>
        <dbReference type="ARBA" id="ARBA00005582"/>
    </source>
</evidence>
<dbReference type="GO" id="GO:0035539">
    <property type="term" value="F:8-oxo-7,8-dihydrodeoxyguanosine triphosphate pyrophosphatase activity"/>
    <property type="evidence" value="ECO:0007669"/>
    <property type="project" value="TreeGrafter"/>
</dbReference>
<dbReference type="PANTHER" id="PTHR16099">
    <property type="entry name" value="8-OXO-DGTP DIPHOSPHATES NUDT15"/>
    <property type="match status" value="1"/>
</dbReference>
<keyword evidence="18" id="KW-1185">Reference proteome</keyword>
<keyword evidence="7" id="KW-0464">Manganese</keyword>
<dbReference type="Gene3D" id="3.90.79.10">
    <property type="entry name" value="Nucleoside Triphosphate Pyrophosphohydrolase"/>
    <property type="match status" value="1"/>
</dbReference>
<evidence type="ECO:0000256" key="10">
    <source>
        <dbReference type="ARBA" id="ARBA00055812"/>
    </source>
</evidence>
<dbReference type="AlphaFoldDB" id="A0AAN9GP19"/>
<dbReference type="EMBL" id="JBAMIC010000001">
    <property type="protein sequence ID" value="KAK7115847.1"/>
    <property type="molecule type" value="Genomic_DNA"/>
</dbReference>
<dbReference type="PROSITE" id="PS51462">
    <property type="entry name" value="NUDIX"/>
    <property type="match status" value="1"/>
</dbReference>
<evidence type="ECO:0000256" key="1">
    <source>
        <dbReference type="ARBA" id="ARBA00001936"/>
    </source>
</evidence>
<gene>
    <name evidence="17" type="ORF">V1264_001649</name>
</gene>
<dbReference type="PRINTS" id="PR00502">
    <property type="entry name" value="NUDIXFAMILY"/>
</dbReference>
<dbReference type="InterPro" id="IPR015797">
    <property type="entry name" value="NUDIX_hydrolase-like_dom_sf"/>
</dbReference>
<dbReference type="InterPro" id="IPR000086">
    <property type="entry name" value="NUDIX_hydrolase_dom"/>
</dbReference>
<comment type="cofactor">
    <cofactor evidence="2">
        <name>Mg(2+)</name>
        <dbReference type="ChEBI" id="CHEBI:18420"/>
    </cofactor>
</comment>